<evidence type="ECO:0000256" key="1">
    <source>
        <dbReference type="ARBA" id="ARBA00008918"/>
    </source>
</evidence>
<keyword evidence="4" id="KW-1185">Reference proteome</keyword>
<feature type="domain" description="Coenzyme Q-binding protein COQ10 START" evidence="2">
    <location>
        <begin position="13"/>
        <end position="110"/>
    </location>
</feature>
<organism evidence="3 4">
    <name type="scientific">Ignavibacterium album (strain DSM 19864 / JCM 16511 / NBRC 101810 / Mat9-16)</name>
    <dbReference type="NCBI Taxonomy" id="945713"/>
    <lineage>
        <taxon>Bacteria</taxon>
        <taxon>Pseudomonadati</taxon>
        <taxon>Ignavibacteriota</taxon>
        <taxon>Ignavibacteria</taxon>
        <taxon>Ignavibacteriales</taxon>
        <taxon>Ignavibacteriaceae</taxon>
        <taxon>Ignavibacterium</taxon>
    </lineage>
</organism>
<evidence type="ECO:0000259" key="2">
    <source>
        <dbReference type="Pfam" id="PF03364"/>
    </source>
</evidence>
<sequence>MPKIIASDSVELNYSLEKVWSVISDFQSYKFWWPKIVKLQIIQADKQIIGTILKASPLGGKSFSIRVVEIFPLKEIKLEYFDGLYRGFGHWKVENKNDSTILIYVVNLEIVDSLTKGISYLVPVSKIHSMIFRKIFTNLGIYLKENG</sequence>
<dbReference type="SUPFAM" id="SSF55961">
    <property type="entry name" value="Bet v1-like"/>
    <property type="match status" value="1"/>
</dbReference>
<evidence type="ECO:0000313" key="4">
    <source>
        <dbReference type="Proteomes" id="UP000007394"/>
    </source>
</evidence>
<evidence type="ECO:0000313" key="3">
    <source>
        <dbReference type="EMBL" id="AFH48493.1"/>
    </source>
</evidence>
<dbReference type="EMBL" id="CP003418">
    <property type="protein sequence ID" value="AFH48493.1"/>
    <property type="molecule type" value="Genomic_DNA"/>
</dbReference>
<protein>
    <recommendedName>
        <fullName evidence="2">Coenzyme Q-binding protein COQ10 START domain-containing protein</fullName>
    </recommendedName>
</protein>
<dbReference type="OrthoDB" id="191189at2"/>
<name>I0AHN6_IGNAJ</name>
<dbReference type="Gene3D" id="3.30.530.20">
    <property type="match status" value="1"/>
</dbReference>
<dbReference type="Pfam" id="PF03364">
    <property type="entry name" value="Polyketide_cyc"/>
    <property type="match status" value="1"/>
</dbReference>
<dbReference type="InterPro" id="IPR023393">
    <property type="entry name" value="START-like_dom_sf"/>
</dbReference>
<dbReference type="Proteomes" id="UP000007394">
    <property type="component" value="Chromosome"/>
</dbReference>
<proteinExistence type="inferred from homology"/>
<reference evidence="3 4" key="1">
    <citation type="journal article" date="2012" name="Front. Microbiol.">
        <title>Complete genome of Ignavibacterium album, a metabolically versatile, flagellated, facultative anaerobe from the phylum Chlorobi.</title>
        <authorList>
            <person name="Liu Z."/>
            <person name="Frigaard N.-U."/>
            <person name="Vogl K."/>
            <person name="Iino T."/>
            <person name="Ohkuma M."/>
            <person name="Overmann J."/>
            <person name="Bryant D.A."/>
        </authorList>
    </citation>
    <scope>NUCLEOTIDE SEQUENCE [LARGE SCALE GENOMIC DNA]</scope>
    <source>
        <strain evidence="4">DSM 19864 / JCM 16511 / NBRC 101810 / Mat9-16</strain>
    </source>
</reference>
<dbReference type="eggNOG" id="COG2867">
    <property type="taxonomic scope" value="Bacteria"/>
</dbReference>
<dbReference type="AlphaFoldDB" id="I0AHN6"/>
<dbReference type="KEGG" id="ial:IALB_0781"/>
<dbReference type="InterPro" id="IPR005031">
    <property type="entry name" value="COQ10_START"/>
</dbReference>
<dbReference type="HOGENOM" id="CLU_147934_0_0_10"/>
<dbReference type="STRING" id="945713.IALB_0781"/>
<gene>
    <name evidence="3" type="ordered locus">IALB_0781</name>
</gene>
<accession>I0AHN6</accession>
<dbReference type="RefSeq" id="WP_014559649.1">
    <property type="nucleotide sequence ID" value="NC_017464.1"/>
</dbReference>
<comment type="similarity">
    <text evidence="1">Belongs to the ribosome association toxin RatA family.</text>
</comment>